<accession>A0A090LCB5</accession>
<dbReference type="WBParaSite" id="SRAE_2000210500.1">
    <property type="protein sequence ID" value="SRAE_2000210500.1"/>
    <property type="gene ID" value="WBGene00262312"/>
</dbReference>
<reference evidence="3" key="2">
    <citation type="submission" date="2020-12" db="UniProtKB">
        <authorList>
            <consortium name="WormBaseParasite"/>
        </authorList>
    </citation>
    <scope>IDENTIFICATION</scope>
</reference>
<dbReference type="WormBase" id="SRAE_2000210500">
    <property type="protein sequence ID" value="SRP08310"/>
    <property type="gene ID" value="WBGene00262312"/>
</dbReference>
<reference evidence="1 2" key="1">
    <citation type="submission" date="2014-09" db="EMBL/GenBank/DDBJ databases">
        <authorList>
            <person name="Martin A.A."/>
        </authorList>
    </citation>
    <scope>NUCLEOTIDE SEQUENCE</scope>
    <source>
        <strain evidence="2">ED321</strain>
        <strain evidence="1">ED321 Heterogonic</strain>
    </source>
</reference>
<dbReference type="Proteomes" id="UP000035682">
    <property type="component" value="Unplaced"/>
</dbReference>
<evidence type="ECO:0000313" key="3">
    <source>
        <dbReference type="WBParaSite" id="SRAE_2000210500.1"/>
    </source>
</evidence>
<gene>
    <name evidence="1 3 4" type="ORF">SRAE_2000210500</name>
</gene>
<name>A0A090LCB5_STRRB</name>
<dbReference type="AlphaFoldDB" id="A0A090LCB5"/>
<dbReference type="GeneID" id="36379806"/>
<evidence type="ECO:0000313" key="2">
    <source>
        <dbReference type="Proteomes" id="UP000035682"/>
    </source>
</evidence>
<proteinExistence type="predicted"/>
<organism evidence="1">
    <name type="scientific">Strongyloides ratti</name>
    <name type="common">Parasitic roundworm</name>
    <dbReference type="NCBI Taxonomy" id="34506"/>
    <lineage>
        <taxon>Eukaryota</taxon>
        <taxon>Metazoa</taxon>
        <taxon>Ecdysozoa</taxon>
        <taxon>Nematoda</taxon>
        <taxon>Chromadorea</taxon>
        <taxon>Rhabditida</taxon>
        <taxon>Tylenchina</taxon>
        <taxon>Panagrolaimomorpha</taxon>
        <taxon>Strongyloidoidea</taxon>
        <taxon>Strongyloididae</taxon>
        <taxon>Strongyloides</taxon>
    </lineage>
</organism>
<keyword evidence="2" id="KW-1185">Reference proteome</keyword>
<dbReference type="EMBL" id="LN609529">
    <property type="protein sequence ID" value="CEF67441.1"/>
    <property type="molecule type" value="Genomic_DNA"/>
</dbReference>
<protein>
    <submittedName>
        <fullName evidence="1 3">Uncharacterized protein</fullName>
    </submittedName>
</protein>
<dbReference type="CTD" id="36379806"/>
<evidence type="ECO:0000313" key="4">
    <source>
        <dbReference type="WormBase" id="SRAE_2000210500"/>
    </source>
</evidence>
<evidence type="ECO:0000313" key="1">
    <source>
        <dbReference type="EMBL" id="CEF67441.1"/>
    </source>
</evidence>
<sequence length="176" mass="20550">MSDMDFHSITLTEDLDNTTVTINSGRDTQIEEVKKYILESIKNQFPDGDYHASFDKEINKTSNIPLQPILQHVIDNQNYYSRLYLKCIEESTKFVKQLHATTNVLFDSCNLKKEEEIIKKINNKSIINNNDGDCKVIGNYVKNIFEDFEISQKKYDDIKKLTDTMKNLLNMIKKEI</sequence>
<dbReference type="RefSeq" id="XP_024506641.1">
    <property type="nucleotide sequence ID" value="XM_024653134.1"/>
</dbReference>